<dbReference type="EMBL" id="CP019633">
    <property type="protein sequence ID" value="AQQ08835.1"/>
    <property type="molecule type" value="Genomic_DNA"/>
</dbReference>
<feature type="transmembrane region" description="Helical" evidence="1">
    <location>
        <begin position="12"/>
        <end position="35"/>
    </location>
</feature>
<name>A0A1Q2HNK8_9BACT</name>
<dbReference type="KEGG" id="pbu:L21SP3_00626"/>
<dbReference type="Proteomes" id="UP000188273">
    <property type="component" value="Chromosome"/>
</dbReference>
<dbReference type="PANTHER" id="PTHR30093:SF2">
    <property type="entry name" value="TYPE II SECRETION SYSTEM PROTEIN H"/>
    <property type="match status" value="1"/>
</dbReference>
<keyword evidence="1" id="KW-0812">Transmembrane</keyword>
<reference evidence="3" key="1">
    <citation type="submission" date="2017-02" db="EMBL/GenBank/DDBJ databases">
        <title>Comparative genomics and description of representatives of a novel lineage of planctomycetes thriving in anoxic sediments.</title>
        <authorList>
            <person name="Spring S."/>
            <person name="Bunk B."/>
            <person name="Sproer C."/>
            <person name="Klenk H.-P."/>
        </authorList>
    </citation>
    <scope>NUCLEOTIDE SEQUENCE [LARGE SCALE GENOMIC DNA]</scope>
    <source>
        <strain evidence="3">L21-RPul-D3</strain>
    </source>
</reference>
<protein>
    <submittedName>
        <fullName evidence="2">Putative major pilin subunit</fullName>
    </submittedName>
</protein>
<dbReference type="RefSeq" id="WP_077539304.1">
    <property type="nucleotide sequence ID" value="NZ_CP019633.1"/>
</dbReference>
<evidence type="ECO:0000313" key="2">
    <source>
        <dbReference type="EMBL" id="AQQ08835.1"/>
    </source>
</evidence>
<dbReference type="NCBIfam" id="TIGR02532">
    <property type="entry name" value="IV_pilin_GFxxxE"/>
    <property type="match status" value="1"/>
</dbReference>
<accession>A0A1Q2HNK8</accession>
<gene>
    <name evidence="2" type="ORF">L21SP3_00626</name>
</gene>
<dbReference type="Pfam" id="PF07963">
    <property type="entry name" value="N_methyl"/>
    <property type="match status" value="1"/>
</dbReference>
<proteinExistence type="predicted"/>
<dbReference type="PANTHER" id="PTHR30093">
    <property type="entry name" value="GENERAL SECRETION PATHWAY PROTEIN G"/>
    <property type="match status" value="1"/>
</dbReference>
<evidence type="ECO:0000256" key="1">
    <source>
        <dbReference type="SAM" id="Phobius"/>
    </source>
</evidence>
<keyword evidence="1" id="KW-0472">Membrane</keyword>
<keyword evidence="1" id="KW-1133">Transmembrane helix</keyword>
<dbReference type="Gene3D" id="3.30.700.10">
    <property type="entry name" value="Glycoprotein, Type 4 Pilin"/>
    <property type="match status" value="1"/>
</dbReference>
<dbReference type="AlphaFoldDB" id="A0A1Q2HNK8"/>
<organism evidence="2 3">
    <name type="scientific">Sedimentisphaera cyanobacteriorum</name>
    <dbReference type="NCBI Taxonomy" id="1940790"/>
    <lineage>
        <taxon>Bacteria</taxon>
        <taxon>Pseudomonadati</taxon>
        <taxon>Planctomycetota</taxon>
        <taxon>Phycisphaerae</taxon>
        <taxon>Sedimentisphaerales</taxon>
        <taxon>Sedimentisphaeraceae</taxon>
        <taxon>Sedimentisphaera</taxon>
    </lineage>
</organism>
<dbReference type="STRING" id="1940790.L21SP3_00626"/>
<evidence type="ECO:0000313" key="3">
    <source>
        <dbReference type="Proteomes" id="UP000188273"/>
    </source>
</evidence>
<dbReference type="SUPFAM" id="SSF54523">
    <property type="entry name" value="Pili subunits"/>
    <property type="match status" value="1"/>
</dbReference>
<keyword evidence="3" id="KW-1185">Reference proteome</keyword>
<dbReference type="InterPro" id="IPR012902">
    <property type="entry name" value="N_methyl_site"/>
</dbReference>
<sequence>MDNHNNKTQKAFTLIELLVVISIIAILMAVLIPSLNKARKAAKNILCKNNLKQYGISGNMYVNENDYEFPNAWNCIFKPDLAGGDINCQWHDAQRNPVNDDYQHLQGSLFPYLGDNTEINLCPMFESFAKRYGTEHPYHNSEIEIEPQYSYSMNAFLSPNSNNYTDGQPLKYDAVKRAGNTFFFSEENMWLREENGARKNTAALNDNALCARFRDNFVETNLPKDYDGQFDDLFGSFHKTELSVQDRGDGTANAVFVDGHVSEVRWQDTYRLSLVKR</sequence>
<dbReference type="OrthoDB" id="273516at2"/>
<dbReference type="InterPro" id="IPR045584">
    <property type="entry name" value="Pilin-like"/>
</dbReference>